<dbReference type="Pfam" id="PF10098">
    <property type="entry name" value="DUF2336"/>
    <property type="match status" value="1"/>
</dbReference>
<dbReference type="OrthoDB" id="8443186at2"/>
<gene>
    <name evidence="1" type="ORF">OO17_17160</name>
</gene>
<dbReference type="RefSeq" id="WP_044413607.1">
    <property type="nucleotide sequence ID" value="NZ_JXXE01000344.1"/>
</dbReference>
<evidence type="ECO:0000313" key="1">
    <source>
        <dbReference type="EMBL" id="KIZ40651.1"/>
    </source>
</evidence>
<sequence>MSSRPNNSAKDLLDDLQTTLAHGTVARRVETLRRVTDLFVDGVAHYSEDQVAVFDDVFDALVAQIETQAKALLARRLAPIAKAPPRIIRQLAFEDKIEVAAPVLSQSEQLDDHTLIANARSKSQSHMLAISIRHQLSGAVTDVLVELGNEEVVHSTLNNPGAEFSDNGYSALVARAETNDEIALDLGLRPSIPRAQFLKLIAVASASVRSRLEAANPTAAADVTRAVRQATRLARSAPGAISRETTIAHGLVRSLYEDGRLDENMIANFIENRKFDETNAAIACLTHVTVDSAETMMVESRDEGVLILAKIAGLSWSVVRALIEMRDEIAGQQSPDLDECRDIYERLRTSTAQQVLRFHRMQQSAAATAPAA</sequence>
<accession>A0A0D7EJ18</accession>
<dbReference type="EMBL" id="JXXE01000344">
    <property type="protein sequence ID" value="KIZ40651.1"/>
    <property type="molecule type" value="Genomic_DNA"/>
</dbReference>
<protein>
    <recommendedName>
        <fullName evidence="3">DUF2336 domain-containing protein</fullName>
    </recommendedName>
</protein>
<evidence type="ECO:0000313" key="2">
    <source>
        <dbReference type="Proteomes" id="UP000032515"/>
    </source>
</evidence>
<organism evidence="1 2">
    <name type="scientific">Rhodopseudomonas palustris</name>
    <dbReference type="NCBI Taxonomy" id="1076"/>
    <lineage>
        <taxon>Bacteria</taxon>
        <taxon>Pseudomonadati</taxon>
        <taxon>Pseudomonadota</taxon>
        <taxon>Alphaproteobacteria</taxon>
        <taxon>Hyphomicrobiales</taxon>
        <taxon>Nitrobacteraceae</taxon>
        <taxon>Rhodopseudomonas</taxon>
    </lineage>
</organism>
<dbReference type="Proteomes" id="UP000032515">
    <property type="component" value="Unassembled WGS sequence"/>
</dbReference>
<dbReference type="AlphaFoldDB" id="A0A0D7EJ18"/>
<evidence type="ECO:0008006" key="3">
    <source>
        <dbReference type="Google" id="ProtNLM"/>
    </source>
</evidence>
<dbReference type="InterPro" id="IPR019285">
    <property type="entry name" value="DUF2336"/>
</dbReference>
<name>A0A0D7EJ18_RHOPL</name>
<comment type="caution">
    <text evidence="1">The sequence shown here is derived from an EMBL/GenBank/DDBJ whole genome shotgun (WGS) entry which is preliminary data.</text>
</comment>
<proteinExistence type="predicted"/>
<dbReference type="PATRIC" id="fig|1076.23.peg.3687"/>
<reference evidence="1 2" key="1">
    <citation type="submission" date="2014-11" db="EMBL/GenBank/DDBJ databases">
        <title>Genomics and ecophysiology of heterotrophic nitrogen fixing bacteria isolated from estuarine surface water.</title>
        <authorList>
            <person name="Bentzon-Tilia M."/>
            <person name="Severin I."/>
            <person name="Hansen L.H."/>
            <person name="Riemann L."/>
        </authorList>
    </citation>
    <scope>NUCLEOTIDE SEQUENCE [LARGE SCALE GENOMIC DNA]</scope>
    <source>
        <strain evidence="1 2">BAL398</strain>
    </source>
</reference>